<dbReference type="InterPro" id="IPR036163">
    <property type="entry name" value="HMA_dom_sf"/>
</dbReference>
<accession>A0AAW3PKI6</accession>
<dbReference type="RefSeq" id="WP_060190769.1">
    <property type="nucleotide sequence ID" value="NZ_LPJS01000065.1"/>
</dbReference>
<evidence type="ECO:0000313" key="2">
    <source>
        <dbReference type="EMBL" id="KWF57296.1"/>
    </source>
</evidence>
<reference evidence="2 3" key="1">
    <citation type="submission" date="2015-11" db="EMBL/GenBank/DDBJ databases">
        <title>Expanding the genomic diversity of Burkholderia species for the development of highly accurate diagnostics.</title>
        <authorList>
            <person name="Sahl J."/>
            <person name="Keim P."/>
            <person name="Wagner D."/>
        </authorList>
    </citation>
    <scope>NUCLEOTIDE SEQUENCE [LARGE SCALE GENOMIC DNA]</scope>
    <source>
        <strain evidence="2 3">MSMB378WGS</strain>
    </source>
</reference>
<dbReference type="AlphaFoldDB" id="A0AAW3PKI6"/>
<name>A0AAW3PKI6_9BURK</name>
<dbReference type="Pfam" id="PF00403">
    <property type="entry name" value="HMA"/>
    <property type="match status" value="1"/>
</dbReference>
<organism evidence="2 3">
    <name type="scientific">Burkholderia diffusa</name>
    <dbReference type="NCBI Taxonomy" id="488732"/>
    <lineage>
        <taxon>Bacteria</taxon>
        <taxon>Pseudomonadati</taxon>
        <taxon>Pseudomonadota</taxon>
        <taxon>Betaproteobacteria</taxon>
        <taxon>Burkholderiales</taxon>
        <taxon>Burkholderiaceae</taxon>
        <taxon>Burkholderia</taxon>
        <taxon>Burkholderia cepacia complex</taxon>
    </lineage>
</organism>
<evidence type="ECO:0000259" key="1">
    <source>
        <dbReference type="PROSITE" id="PS50846"/>
    </source>
</evidence>
<proteinExistence type="predicted"/>
<dbReference type="CDD" id="cd00371">
    <property type="entry name" value="HMA"/>
    <property type="match status" value="1"/>
</dbReference>
<dbReference type="Gene3D" id="3.30.70.100">
    <property type="match status" value="1"/>
</dbReference>
<comment type="caution">
    <text evidence="2">The sequence shown here is derived from an EMBL/GenBank/DDBJ whole genome shotgun (WGS) entry which is preliminary data.</text>
</comment>
<sequence>MELQVQDMTCGHCASVITTAVKNVDAQAKVNIDIASKTVLIESAHPASAFVAAIREAGYNPTVR</sequence>
<evidence type="ECO:0000313" key="3">
    <source>
        <dbReference type="Proteomes" id="UP000063236"/>
    </source>
</evidence>
<dbReference type="GO" id="GO:0046872">
    <property type="term" value="F:metal ion binding"/>
    <property type="evidence" value="ECO:0007669"/>
    <property type="project" value="InterPro"/>
</dbReference>
<dbReference type="Proteomes" id="UP000063236">
    <property type="component" value="Unassembled WGS sequence"/>
</dbReference>
<dbReference type="InterPro" id="IPR006121">
    <property type="entry name" value="HMA_dom"/>
</dbReference>
<protein>
    <recommendedName>
        <fullName evidence="1">HMA domain-containing protein</fullName>
    </recommendedName>
</protein>
<dbReference type="PROSITE" id="PS50846">
    <property type="entry name" value="HMA_2"/>
    <property type="match status" value="1"/>
</dbReference>
<dbReference type="EMBL" id="LPJV01000015">
    <property type="protein sequence ID" value="KWF57296.1"/>
    <property type="molecule type" value="Genomic_DNA"/>
</dbReference>
<feature type="domain" description="HMA" evidence="1">
    <location>
        <begin position="1"/>
        <end position="62"/>
    </location>
</feature>
<gene>
    <name evidence="2" type="ORF">WL88_10635</name>
</gene>
<dbReference type="SUPFAM" id="SSF55008">
    <property type="entry name" value="HMA, heavy metal-associated domain"/>
    <property type="match status" value="1"/>
</dbReference>